<dbReference type="Proteomes" id="UP001241072">
    <property type="component" value="Unassembled WGS sequence"/>
</dbReference>
<gene>
    <name evidence="4" type="ORF">Q5716_01680</name>
</gene>
<dbReference type="PANTHER" id="PTHR43877:SF1">
    <property type="entry name" value="ACETYLTRANSFERASE"/>
    <property type="match status" value="1"/>
</dbReference>
<evidence type="ECO:0000256" key="1">
    <source>
        <dbReference type="ARBA" id="ARBA00022679"/>
    </source>
</evidence>
<dbReference type="SUPFAM" id="SSF55729">
    <property type="entry name" value="Acyl-CoA N-acyltransferases (Nat)"/>
    <property type="match status" value="1"/>
</dbReference>
<reference evidence="4 5" key="1">
    <citation type="submission" date="2023-07" db="EMBL/GenBank/DDBJ databases">
        <title>Protaetiibacter sp. nov WY-16 isolated from soil.</title>
        <authorList>
            <person name="Liu B."/>
            <person name="Wan Y."/>
        </authorList>
    </citation>
    <scope>NUCLEOTIDE SEQUENCE [LARGE SCALE GENOMIC DNA]</scope>
    <source>
        <strain evidence="4 5">WY-16</strain>
    </source>
</reference>
<dbReference type="CDD" id="cd04301">
    <property type="entry name" value="NAT_SF"/>
    <property type="match status" value="1"/>
</dbReference>
<evidence type="ECO:0000259" key="3">
    <source>
        <dbReference type="PROSITE" id="PS51186"/>
    </source>
</evidence>
<feature type="domain" description="N-acetyltransferase" evidence="3">
    <location>
        <begin position="1"/>
        <end position="174"/>
    </location>
</feature>
<evidence type="ECO:0000313" key="4">
    <source>
        <dbReference type="EMBL" id="MDO7880929.1"/>
    </source>
</evidence>
<keyword evidence="2" id="KW-0012">Acyltransferase</keyword>
<dbReference type="InterPro" id="IPR000182">
    <property type="entry name" value="GNAT_dom"/>
</dbReference>
<comment type="caution">
    <text evidence="4">The sequence shown here is derived from an EMBL/GenBank/DDBJ whole genome shotgun (WGS) entry which is preliminary data.</text>
</comment>
<dbReference type="PANTHER" id="PTHR43877">
    <property type="entry name" value="AMINOALKYLPHOSPHONATE N-ACETYLTRANSFERASE-RELATED-RELATED"/>
    <property type="match status" value="1"/>
</dbReference>
<accession>A0ABT9BK42</accession>
<dbReference type="InterPro" id="IPR016181">
    <property type="entry name" value="Acyl_CoA_acyltransferase"/>
</dbReference>
<dbReference type="EMBL" id="JAUQUB010000001">
    <property type="protein sequence ID" value="MDO7880929.1"/>
    <property type="molecule type" value="Genomic_DNA"/>
</dbReference>
<dbReference type="PROSITE" id="PS51186">
    <property type="entry name" value="GNAT"/>
    <property type="match status" value="1"/>
</dbReference>
<evidence type="ECO:0000313" key="5">
    <source>
        <dbReference type="Proteomes" id="UP001241072"/>
    </source>
</evidence>
<keyword evidence="1" id="KW-0808">Transferase</keyword>
<evidence type="ECO:0000256" key="2">
    <source>
        <dbReference type="ARBA" id="ARBA00023315"/>
    </source>
</evidence>
<name>A0ABT9BK42_9MICO</name>
<dbReference type="Pfam" id="PF00583">
    <property type="entry name" value="Acetyltransf_1"/>
    <property type="match status" value="1"/>
</dbReference>
<keyword evidence="5" id="KW-1185">Reference proteome</keyword>
<sequence length="174" mass="18932">MLIRPARPDDAAALSELAALTFPLACPPDALPESIAEFIASTLTQAHFEGYLADPDRELFVADEEGALVGYTMLVHGEPYDSDVRAVVTARPATELSKVYVHPDHHGAGLAAQLVERSVAAARARGAVVVWLGVNQQNERANRFYAKQGFERVGTKRFKVGARFEDDFVRALAL</sequence>
<dbReference type="Gene3D" id="3.40.630.30">
    <property type="match status" value="1"/>
</dbReference>
<dbReference type="RefSeq" id="WP_305001353.1">
    <property type="nucleotide sequence ID" value="NZ_JAUQUB010000001.1"/>
</dbReference>
<proteinExistence type="predicted"/>
<dbReference type="InterPro" id="IPR050832">
    <property type="entry name" value="Bact_Acetyltransf"/>
</dbReference>
<protein>
    <submittedName>
        <fullName evidence="4">GNAT family N-acetyltransferase</fullName>
    </submittedName>
</protein>
<organism evidence="4 5">
    <name type="scientific">Antiquaquibacter soli</name>
    <dbReference type="NCBI Taxonomy" id="3064523"/>
    <lineage>
        <taxon>Bacteria</taxon>
        <taxon>Bacillati</taxon>
        <taxon>Actinomycetota</taxon>
        <taxon>Actinomycetes</taxon>
        <taxon>Micrococcales</taxon>
        <taxon>Microbacteriaceae</taxon>
        <taxon>Antiquaquibacter</taxon>
    </lineage>
</organism>